<dbReference type="InterPro" id="IPR016167">
    <property type="entry name" value="FAD-bd_PCMH_sub1"/>
</dbReference>
<dbReference type="GO" id="GO:0016491">
    <property type="term" value="F:oxidoreductase activity"/>
    <property type="evidence" value="ECO:0007669"/>
    <property type="project" value="UniProtKB-KW"/>
</dbReference>
<dbReference type="InterPro" id="IPR036318">
    <property type="entry name" value="FAD-bd_PCMH-like_sf"/>
</dbReference>
<dbReference type="AlphaFoldDB" id="A0A0U1NL68"/>
<dbReference type="EMBL" id="CVQV01000006">
    <property type="protein sequence ID" value="CRK75480.1"/>
    <property type="molecule type" value="Genomic_DNA"/>
</dbReference>
<dbReference type="Gene3D" id="3.30.70.2740">
    <property type="match status" value="1"/>
</dbReference>
<keyword evidence="3" id="KW-0285">Flavoprotein</keyword>
<dbReference type="SUPFAM" id="SSF56176">
    <property type="entry name" value="FAD-binding/transporter-associated domain-like"/>
    <property type="match status" value="1"/>
</dbReference>
<dbReference type="SUPFAM" id="SSF55103">
    <property type="entry name" value="FAD-linked oxidases, C-terminal domain"/>
    <property type="match status" value="1"/>
</dbReference>
<dbReference type="STRING" id="282199.GCA_001049735_01526"/>
<evidence type="ECO:0000256" key="1">
    <source>
        <dbReference type="ARBA" id="ARBA00001974"/>
    </source>
</evidence>
<gene>
    <name evidence="6" type="ORF">NIG5292_01527</name>
</gene>
<evidence type="ECO:0000256" key="4">
    <source>
        <dbReference type="ARBA" id="ARBA00022827"/>
    </source>
</evidence>
<dbReference type="PROSITE" id="PS51387">
    <property type="entry name" value="FAD_PCMH"/>
    <property type="match status" value="1"/>
</dbReference>
<evidence type="ECO:0000256" key="2">
    <source>
        <dbReference type="ARBA" id="ARBA00008000"/>
    </source>
</evidence>
<organism evidence="6 7">
    <name type="scientific">Nereida ignava</name>
    <dbReference type="NCBI Taxonomy" id="282199"/>
    <lineage>
        <taxon>Bacteria</taxon>
        <taxon>Pseudomonadati</taxon>
        <taxon>Pseudomonadota</taxon>
        <taxon>Alphaproteobacteria</taxon>
        <taxon>Rhodobacterales</taxon>
        <taxon>Roseobacteraceae</taxon>
        <taxon>Nereida</taxon>
    </lineage>
</organism>
<dbReference type="Proteomes" id="UP000048949">
    <property type="component" value="Unassembled WGS sequence"/>
</dbReference>
<dbReference type="PANTHER" id="PTHR43716:SF2">
    <property type="entry name" value="BLL6224 PROTEIN"/>
    <property type="match status" value="1"/>
</dbReference>
<dbReference type="Pfam" id="PF01565">
    <property type="entry name" value="FAD_binding_4"/>
    <property type="match status" value="1"/>
</dbReference>
<evidence type="ECO:0000313" key="6">
    <source>
        <dbReference type="EMBL" id="CRK75480.1"/>
    </source>
</evidence>
<proteinExistence type="inferred from homology"/>
<comment type="cofactor">
    <cofactor evidence="1">
        <name>FAD</name>
        <dbReference type="ChEBI" id="CHEBI:57692"/>
    </cofactor>
</comment>
<evidence type="ECO:0000313" key="7">
    <source>
        <dbReference type="Proteomes" id="UP000048949"/>
    </source>
</evidence>
<dbReference type="EC" id="1.-.-.-" evidence="6"/>
<dbReference type="InterPro" id="IPR006094">
    <property type="entry name" value="Oxid_FAD_bind_N"/>
</dbReference>
<sequence length="470" mass="50290">MISELQSIVGENYVTTGKDLAAYSSDWVGWYSWEPLALVRPANTAEVAALVKWANENKTAIVPVSGNTGLNGGTHAEGAVMLSLDRLNKIREMRADARVAVVEAGVIMSQLHDAADGLNLVFPMTFGAKGSAMIGGMLSTNAGGSNVLRYGNTRDLCLGLEVVTPQGEIMDLMGALHKDNSGINLKHLMIGAEGTLGIITAAVMKLAPKPLAYATAMLAVPDLDDALRLLNNLQQATGGGVEAFEYMTRPYVEAHMKNHGGGEPFDAPHQINILCEVGATAPRDADVQPDGSVPITSYLEDVLGRMVETGQVLDAVIAQNEAQRRQMWERREAAGEVLLSHKPLVNTDVSVALDDVSRFIRLADARMQQIDPGAQPMIVSHLGDGNVHYAVWPTTHDEAVHKSMIEAIEDCVVEVQGSFSAEHGIGISKLDTMSRRKDPAALAMMRTLKTALDPNNILNPGKVIPPAPAD</sequence>
<dbReference type="InterPro" id="IPR051264">
    <property type="entry name" value="FAD-oxidored/transferase_4"/>
</dbReference>
<dbReference type="InterPro" id="IPR016164">
    <property type="entry name" value="FAD-linked_Oxase-like_C"/>
</dbReference>
<keyword evidence="6" id="KW-0560">Oxidoreductase</keyword>
<dbReference type="Gene3D" id="1.10.45.10">
    <property type="entry name" value="Vanillyl-alcohol Oxidase, Chain A, domain 4"/>
    <property type="match status" value="1"/>
</dbReference>
<dbReference type="GO" id="GO:0071949">
    <property type="term" value="F:FAD binding"/>
    <property type="evidence" value="ECO:0007669"/>
    <property type="project" value="InterPro"/>
</dbReference>
<evidence type="ECO:0000259" key="5">
    <source>
        <dbReference type="PROSITE" id="PS51387"/>
    </source>
</evidence>
<feature type="domain" description="FAD-binding PCMH-type" evidence="5">
    <location>
        <begin position="31"/>
        <end position="209"/>
    </location>
</feature>
<dbReference type="Gene3D" id="3.30.70.2190">
    <property type="match status" value="1"/>
</dbReference>
<dbReference type="InterPro" id="IPR016166">
    <property type="entry name" value="FAD-bd_PCMH"/>
</dbReference>
<dbReference type="Gene3D" id="3.30.465.10">
    <property type="match status" value="1"/>
</dbReference>
<keyword evidence="7" id="KW-1185">Reference proteome</keyword>
<accession>A0A0U1NL68</accession>
<dbReference type="GO" id="GO:0022904">
    <property type="term" value="P:respiratory electron transport chain"/>
    <property type="evidence" value="ECO:0007669"/>
    <property type="project" value="TreeGrafter"/>
</dbReference>
<dbReference type="Gene3D" id="3.30.43.10">
    <property type="entry name" value="Uridine Diphospho-n-acetylenolpyruvylglucosamine Reductase, domain 2"/>
    <property type="match status" value="1"/>
</dbReference>
<dbReference type="InterPro" id="IPR004113">
    <property type="entry name" value="FAD-bd_oxidored_4_C"/>
</dbReference>
<dbReference type="InterPro" id="IPR016171">
    <property type="entry name" value="Vanillyl_alc_oxidase_C-sub2"/>
</dbReference>
<dbReference type="InterPro" id="IPR016169">
    <property type="entry name" value="FAD-bd_PCMH_sub2"/>
</dbReference>
<reference evidence="6 7" key="1">
    <citation type="submission" date="2015-04" db="EMBL/GenBank/DDBJ databases">
        <authorList>
            <person name="Syromyatnikov M.Y."/>
            <person name="Popov V.N."/>
        </authorList>
    </citation>
    <scope>NUCLEOTIDE SEQUENCE [LARGE SCALE GENOMIC DNA]</scope>
    <source>
        <strain evidence="6 7">CECT 5292</strain>
    </source>
</reference>
<dbReference type="Pfam" id="PF02913">
    <property type="entry name" value="FAD-oxidase_C"/>
    <property type="match status" value="1"/>
</dbReference>
<protein>
    <submittedName>
        <fullName evidence="6">Putative FAD-linked oxidoreductase</fullName>
        <ecNumber evidence="6">1.-.-.-</ecNumber>
    </submittedName>
</protein>
<comment type="similarity">
    <text evidence="2">Belongs to the FAD-binding oxidoreductase/transferase type 4 family.</text>
</comment>
<name>A0A0U1NL68_9RHOB</name>
<keyword evidence="4" id="KW-0274">FAD</keyword>
<evidence type="ECO:0000256" key="3">
    <source>
        <dbReference type="ARBA" id="ARBA00022630"/>
    </source>
</evidence>
<dbReference type="PANTHER" id="PTHR43716">
    <property type="entry name" value="D-2-HYDROXYGLUTARATE DEHYDROGENASE, MITOCHONDRIAL"/>
    <property type="match status" value="1"/>
</dbReference>
<dbReference type="FunFam" id="1.10.45.10:FF:000001">
    <property type="entry name" value="D-lactate dehydrogenase mitochondrial"/>
    <property type="match status" value="1"/>
</dbReference>